<keyword evidence="9" id="KW-1185">Reference proteome</keyword>
<comment type="function">
    <text evidence="5">An accessory protein needed during the final step in the assembly of 30S ribosomal subunit, possibly for assembly of the head region. Essential for efficient processing of 16S rRNA. May be needed both before and after RbfA during the maturation of 16S rRNA. It has affinity for free ribosomal 30S subunits but not for 70S ribosomes.</text>
</comment>
<dbReference type="SUPFAM" id="SSF50346">
    <property type="entry name" value="PRC-barrel domain"/>
    <property type="match status" value="1"/>
</dbReference>
<evidence type="ECO:0000256" key="3">
    <source>
        <dbReference type="ARBA" id="ARBA00022552"/>
    </source>
</evidence>
<dbReference type="GO" id="GO:0005737">
    <property type="term" value="C:cytoplasm"/>
    <property type="evidence" value="ECO:0007669"/>
    <property type="project" value="UniProtKB-SubCell"/>
</dbReference>
<organism evidence="8 9">
    <name type="scientific">Phaeodactylibacter xiamenensis</name>
    <dbReference type="NCBI Taxonomy" id="1524460"/>
    <lineage>
        <taxon>Bacteria</taxon>
        <taxon>Pseudomonadati</taxon>
        <taxon>Bacteroidota</taxon>
        <taxon>Saprospiria</taxon>
        <taxon>Saprospirales</taxon>
        <taxon>Haliscomenobacteraceae</taxon>
        <taxon>Phaeodactylibacter</taxon>
    </lineage>
</organism>
<feature type="domain" description="RimM N-terminal" evidence="6">
    <location>
        <begin position="9"/>
        <end position="88"/>
    </location>
</feature>
<sequence>MAKESYTKVGRFGKTHGLNGGIRILVEDAFLDAALEAEVLFAPVDGSPVPYFNEGVLLESPLVIKLEDVDTKEAAKALTGLDILLPAEEVEAEELGIEDFRLLEGFTVVTETEGEIGPILSVEAYPEQILALVSYQGREVLIPLNETFLQAIDPEAERVEMQLPEGLLDL</sequence>
<dbReference type="InterPro" id="IPR011961">
    <property type="entry name" value="RimM"/>
</dbReference>
<dbReference type="InterPro" id="IPR036976">
    <property type="entry name" value="RimM_N_sf"/>
</dbReference>
<dbReference type="GO" id="GO:0006364">
    <property type="term" value="P:rRNA processing"/>
    <property type="evidence" value="ECO:0007669"/>
    <property type="project" value="UniProtKB-UniRule"/>
</dbReference>
<comment type="domain">
    <text evidence="5">The PRC barrel domain binds ribosomal protein uS19.</text>
</comment>
<dbReference type="Pfam" id="PF24986">
    <property type="entry name" value="PRC_RimM"/>
    <property type="match status" value="1"/>
</dbReference>
<dbReference type="EMBL" id="JPOS01000079">
    <property type="protein sequence ID" value="KGE86421.1"/>
    <property type="molecule type" value="Genomic_DNA"/>
</dbReference>
<keyword evidence="1 5" id="KW-0963">Cytoplasm</keyword>
<dbReference type="STRING" id="1524460.IX84_21795"/>
<dbReference type="RefSeq" id="WP_044225253.1">
    <property type="nucleotide sequence ID" value="NZ_CAKZLC010000033.1"/>
</dbReference>
<comment type="subunit">
    <text evidence="5">Binds ribosomal protein uS19.</text>
</comment>
<evidence type="ECO:0000259" key="7">
    <source>
        <dbReference type="Pfam" id="PF24986"/>
    </source>
</evidence>
<dbReference type="PANTHER" id="PTHR33692">
    <property type="entry name" value="RIBOSOME MATURATION FACTOR RIMM"/>
    <property type="match status" value="1"/>
</dbReference>
<dbReference type="Gene3D" id="2.30.30.240">
    <property type="entry name" value="PRC-barrel domain"/>
    <property type="match status" value="1"/>
</dbReference>
<dbReference type="Proteomes" id="UP000029736">
    <property type="component" value="Unassembled WGS sequence"/>
</dbReference>
<evidence type="ECO:0000256" key="5">
    <source>
        <dbReference type="HAMAP-Rule" id="MF_00014"/>
    </source>
</evidence>
<dbReference type="GO" id="GO:0043022">
    <property type="term" value="F:ribosome binding"/>
    <property type="evidence" value="ECO:0007669"/>
    <property type="project" value="InterPro"/>
</dbReference>
<dbReference type="InterPro" id="IPR011033">
    <property type="entry name" value="PRC_barrel-like_sf"/>
</dbReference>
<gene>
    <name evidence="5" type="primary">rimM</name>
    <name evidence="8" type="ORF">IX84_21795</name>
</gene>
<dbReference type="HAMAP" id="MF_00014">
    <property type="entry name" value="Ribosome_mat_RimM"/>
    <property type="match status" value="1"/>
</dbReference>
<reference evidence="8 9" key="1">
    <citation type="journal article" date="2014" name="Int. J. Syst. Evol. Microbiol.">
        <title>Phaeodactylibacter xiamenensis gen. nov., sp. nov., a member of the family Saprospiraceae isolated from the marine alga Phaeodactylum tricornutum.</title>
        <authorList>
            <person name="Chen Z.Jr."/>
            <person name="Lei X."/>
            <person name="Lai Q."/>
            <person name="Li Y."/>
            <person name="Zhang B."/>
            <person name="Zhang J."/>
            <person name="Zhang H."/>
            <person name="Yang L."/>
            <person name="Zheng W."/>
            <person name="Tian Y."/>
            <person name="Yu Z."/>
            <person name="Xu H.Jr."/>
            <person name="Zheng T."/>
        </authorList>
    </citation>
    <scope>NUCLEOTIDE SEQUENCE [LARGE SCALE GENOMIC DNA]</scope>
    <source>
        <strain evidence="8 9">KD52</strain>
    </source>
</reference>
<dbReference type="GO" id="GO:0042274">
    <property type="term" value="P:ribosomal small subunit biogenesis"/>
    <property type="evidence" value="ECO:0007669"/>
    <property type="project" value="UniProtKB-UniRule"/>
</dbReference>
<accession>A0A098S308</accession>
<evidence type="ECO:0000313" key="8">
    <source>
        <dbReference type="EMBL" id="KGE86421.1"/>
    </source>
</evidence>
<comment type="subcellular location">
    <subcellularLocation>
        <location evidence="5">Cytoplasm</location>
    </subcellularLocation>
</comment>
<dbReference type="OrthoDB" id="9810331at2"/>
<dbReference type="InterPro" id="IPR009000">
    <property type="entry name" value="Transl_B-barrel_sf"/>
</dbReference>
<dbReference type="PANTHER" id="PTHR33692:SF1">
    <property type="entry name" value="RIBOSOME MATURATION FACTOR RIMM"/>
    <property type="match status" value="1"/>
</dbReference>
<name>A0A098S308_9BACT</name>
<dbReference type="Pfam" id="PF01782">
    <property type="entry name" value="RimM"/>
    <property type="match status" value="1"/>
</dbReference>
<dbReference type="InterPro" id="IPR056792">
    <property type="entry name" value="PRC_RimM"/>
</dbReference>
<dbReference type="AlphaFoldDB" id="A0A098S308"/>
<evidence type="ECO:0000256" key="4">
    <source>
        <dbReference type="ARBA" id="ARBA00023186"/>
    </source>
</evidence>
<keyword evidence="3 5" id="KW-0698">rRNA processing</keyword>
<dbReference type="InterPro" id="IPR002676">
    <property type="entry name" value="RimM_N"/>
</dbReference>
<proteinExistence type="inferred from homology"/>
<protein>
    <recommendedName>
        <fullName evidence="5">Ribosome maturation factor RimM</fullName>
    </recommendedName>
</protein>
<evidence type="ECO:0000259" key="6">
    <source>
        <dbReference type="Pfam" id="PF01782"/>
    </source>
</evidence>
<comment type="caution">
    <text evidence="8">The sequence shown here is derived from an EMBL/GenBank/DDBJ whole genome shotgun (WGS) entry which is preliminary data.</text>
</comment>
<keyword evidence="4 5" id="KW-0143">Chaperone</keyword>
<feature type="domain" description="Ribosome maturation factor RimM PRC barrel" evidence="7">
    <location>
        <begin position="103"/>
        <end position="167"/>
    </location>
</feature>
<comment type="similarity">
    <text evidence="5">Belongs to the RimM family.</text>
</comment>
<dbReference type="GO" id="GO:0005840">
    <property type="term" value="C:ribosome"/>
    <property type="evidence" value="ECO:0007669"/>
    <property type="project" value="InterPro"/>
</dbReference>
<dbReference type="NCBIfam" id="TIGR02273">
    <property type="entry name" value="16S_RimM"/>
    <property type="match status" value="1"/>
</dbReference>
<evidence type="ECO:0000256" key="2">
    <source>
        <dbReference type="ARBA" id="ARBA00022517"/>
    </source>
</evidence>
<evidence type="ECO:0000256" key="1">
    <source>
        <dbReference type="ARBA" id="ARBA00022490"/>
    </source>
</evidence>
<dbReference type="Gene3D" id="2.40.30.60">
    <property type="entry name" value="RimM"/>
    <property type="match status" value="1"/>
</dbReference>
<evidence type="ECO:0000313" key="9">
    <source>
        <dbReference type="Proteomes" id="UP000029736"/>
    </source>
</evidence>
<keyword evidence="2 5" id="KW-0690">Ribosome biogenesis</keyword>
<dbReference type="SUPFAM" id="SSF50447">
    <property type="entry name" value="Translation proteins"/>
    <property type="match status" value="1"/>
</dbReference>